<comment type="subcellular location">
    <subcellularLocation>
        <location evidence="5">Cell membrane</location>
        <topology evidence="5">Multi-pass membrane protein</topology>
    </subcellularLocation>
    <subcellularLocation>
        <location evidence="1">Membrane</location>
        <topology evidence="1">Multi-pass membrane protein</topology>
    </subcellularLocation>
</comment>
<comment type="caution">
    <text evidence="7">The sequence shown here is derived from an EMBL/GenBank/DDBJ whole genome shotgun (WGS) entry which is preliminary data.</text>
</comment>
<evidence type="ECO:0000256" key="1">
    <source>
        <dbReference type="ARBA" id="ARBA00004141"/>
    </source>
</evidence>
<dbReference type="GO" id="GO:0065002">
    <property type="term" value="P:intracellular protein transmembrane transport"/>
    <property type="evidence" value="ECO:0007669"/>
    <property type="project" value="TreeGrafter"/>
</dbReference>
<dbReference type="PANTHER" id="PTHR30371">
    <property type="entry name" value="SEC-INDEPENDENT PROTEIN TRANSLOCASE PROTEIN TATC"/>
    <property type="match status" value="1"/>
</dbReference>
<reference evidence="7 8" key="1">
    <citation type="submission" date="2019-09" db="EMBL/GenBank/DDBJ databases">
        <title>In-depth cultivation of the pig gut microbiome towards novel bacterial diversity and tailored functional studies.</title>
        <authorList>
            <person name="Wylensek D."/>
            <person name="Hitch T.C.A."/>
            <person name="Clavel T."/>
        </authorList>
    </citation>
    <scope>NUCLEOTIDE SEQUENCE [LARGE SCALE GENOMIC DNA]</scope>
    <source>
        <strain evidence="7 8">PG-178-WT-4</strain>
    </source>
</reference>
<keyword evidence="4 5" id="KW-0472">Membrane</keyword>
<evidence type="ECO:0000313" key="8">
    <source>
        <dbReference type="Proteomes" id="UP000477488"/>
    </source>
</evidence>
<evidence type="ECO:0000313" key="7">
    <source>
        <dbReference type="EMBL" id="MSS26819.1"/>
    </source>
</evidence>
<organism evidence="7 8">
    <name type="scientific">Desulfovibrio porci</name>
    <dbReference type="NCBI Taxonomy" id="2605782"/>
    <lineage>
        <taxon>Bacteria</taxon>
        <taxon>Pseudomonadati</taxon>
        <taxon>Thermodesulfobacteriota</taxon>
        <taxon>Desulfovibrionia</taxon>
        <taxon>Desulfovibrionales</taxon>
        <taxon>Desulfovibrionaceae</taxon>
        <taxon>Desulfovibrio</taxon>
    </lineage>
</organism>
<feature type="compositionally biased region" description="Basic and acidic residues" evidence="6">
    <location>
        <begin position="249"/>
        <end position="265"/>
    </location>
</feature>
<dbReference type="Proteomes" id="UP000477488">
    <property type="component" value="Unassembled WGS sequence"/>
</dbReference>
<feature type="transmembrane region" description="Helical" evidence="5">
    <location>
        <begin position="101"/>
        <end position="128"/>
    </location>
</feature>
<evidence type="ECO:0000256" key="6">
    <source>
        <dbReference type="SAM" id="MobiDB-lite"/>
    </source>
</evidence>
<dbReference type="InterPro" id="IPR019820">
    <property type="entry name" value="Sec-indep_translocase_CS"/>
</dbReference>
<dbReference type="NCBIfam" id="TIGR00945">
    <property type="entry name" value="tatC"/>
    <property type="match status" value="1"/>
</dbReference>
<keyword evidence="8" id="KW-1185">Reference proteome</keyword>
<keyword evidence="5" id="KW-1003">Cell membrane</keyword>
<evidence type="ECO:0000256" key="4">
    <source>
        <dbReference type="ARBA" id="ARBA00023136"/>
    </source>
</evidence>
<keyword evidence="5" id="KW-0811">Translocation</keyword>
<feature type="transmembrane region" description="Helical" evidence="5">
    <location>
        <begin position="12"/>
        <end position="32"/>
    </location>
</feature>
<dbReference type="HAMAP" id="MF_00902">
    <property type="entry name" value="TatC"/>
    <property type="match status" value="1"/>
</dbReference>
<evidence type="ECO:0000256" key="5">
    <source>
        <dbReference type="HAMAP-Rule" id="MF_00902"/>
    </source>
</evidence>
<keyword evidence="3 5" id="KW-1133">Transmembrane helix</keyword>
<keyword evidence="2 5" id="KW-0812">Transmembrane</keyword>
<dbReference type="GO" id="GO:0033281">
    <property type="term" value="C:TAT protein transport complex"/>
    <property type="evidence" value="ECO:0007669"/>
    <property type="project" value="UniProtKB-UniRule"/>
</dbReference>
<sequence>MGLMDHLSELRVRLVRCCIAVGLGFLLCWSVVDPIFNALVNPLLAVLPPGSHAQYTTLPEGFFTRMYIAFVAGVFVASPVVFYQVWSFIAPGLYDEEKRYIIPVAILSAIFFVTGGAFCYFVVFPYAFSFFVSFSTSEIVVMPKISDYLNFVLKLILAFGLIFEMPLFALFLARMGLITATLMRKTRRYAILGIFIVAAILTPPDVVSQLLMACPMLLLYEISILVAAAFGRKKAAPESETPENAEGDNTEKTEDDAKDKPAEEA</sequence>
<dbReference type="Pfam" id="PF00902">
    <property type="entry name" value="TatC"/>
    <property type="match status" value="1"/>
</dbReference>
<dbReference type="EMBL" id="VUMH01000001">
    <property type="protein sequence ID" value="MSS26819.1"/>
    <property type="molecule type" value="Genomic_DNA"/>
</dbReference>
<keyword evidence="5" id="KW-0813">Transport</keyword>
<dbReference type="PRINTS" id="PR01840">
    <property type="entry name" value="TATCFAMILY"/>
</dbReference>
<proteinExistence type="inferred from homology"/>
<dbReference type="GO" id="GO:0043953">
    <property type="term" value="P:protein transport by the Tat complex"/>
    <property type="evidence" value="ECO:0007669"/>
    <property type="project" value="UniProtKB-UniRule"/>
</dbReference>
<name>A0A6L5XI84_9BACT</name>
<dbReference type="GO" id="GO:0009977">
    <property type="term" value="F:proton motive force dependent protein transmembrane transporter activity"/>
    <property type="evidence" value="ECO:0007669"/>
    <property type="project" value="TreeGrafter"/>
</dbReference>
<feature type="transmembrane region" description="Helical" evidence="5">
    <location>
        <begin position="148"/>
        <end position="174"/>
    </location>
</feature>
<feature type="transmembrane region" description="Helical" evidence="5">
    <location>
        <begin position="186"/>
        <end position="204"/>
    </location>
</feature>
<feature type="region of interest" description="Disordered" evidence="6">
    <location>
        <begin position="234"/>
        <end position="265"/>
    </location>
</feature>
<gene>
    <name evidence="5 7" type="primary">tatC</name>
    <name evidence="7" type="ORF">FYJ44_01915</name>
</gene>
<evidence type="ECO:0000256" key="3">
    <source>
        <dbReference type="ARBA" id="ARBA00022989"/>
    </source>
</evidence>
<comment type="function">
    <text evidence="5">Part of the twin-arginine translocation (Tat) system that transports large folded proteins containing a characteristic twin-arginine motif in their signal peptide across membranes.</text>
</comment>
<protein>
    <recommendedName>
        <fullName evidence="5">Sec-independent protein translocase protein TatC</fullName>
    </recommendedName>
</protein>
<evidence type="ECO:0000256" key="2">
    <source>
        <dbReference type="ARBA" id="ARBA00022692"/>
    </source>
</evidence>
<dbReference type="AlphaFoldDB" id="A0A6L5XI84"/>
<dbReference type="PROSITE" id="PS01218">
    <property type="entry name" value="TATC"/>
    <property type="match status" value="1"/>
</dbReference>
<accession>A0A6L5XI84</accession>
<dbReference type="InterPro" id="IPR002033">
    <property type="entry name" value="TatC"/>
</dbReference>
<comment type="subunit">
    <text evidence="5">Forms a complex with TatA.</text>
</comment>
<feature type="transmembrane region" description="Helical" evidence="5">
    <location>
        <begin position="66"/>
        <end position="89"/>
    </location>
</feature>
<comment type="caution">
    <text evidence="5">Lacks conserved residue(s) required for the propagation of feature annotation.</text>
</comment>
<dbReference type="PANTHER" id="PTHR30371:SF0">
    <property type="entry name" value="SEC-INDEPENDENT PROTEIN TRANSLOCASE PROTEIN TATC, CHLOROPLASTIC-RELATED"/>
    <property type="match status" value="1"/>
</dbReference>
<keyword evidence="5" id="KW-0653">Protein transport</keyword>
<comment type="similarity">
    <text evidence="5">Belongs to the TatC family.</text>
</comment>